<keyword evidence="2" id="KW-0812">Transmembrane</keyword>
<name>A0AAW2BHG7_9ROSI</name>
<reference evidence="3 4" key="1">
    <citation type="submission" date="2024-01" db="EMBL/GenBank/DDBJ databases">
        <title>A telomere-to-telomere, gap-free genome of sweet tea (Lithocarpus litseifolius).</title>
        <authorList>
            <person name="Zhou J."/>
        </authorList>
    </citation>
    <scope>NUCLEOTIDE SEQUENCE [LARGE SCALE GENOMIC DNA]</scope>
    <source>
        <strain evidence="3">Zhou-2022a</strain>
        <tissue evidence="3">Leaf</tissue>
    </source>
</reference>
<gene>
    <name evidence="3" type="ORF">SO802_033769</name>
</gene>
<proteinExistence type="predicted"/>
<sequence>MFCLSPLTSHINAAHIDAHPQQSRFIPMSETSNYYSSTSGHLCDLDHCTLRTSLKLHTFGMRFYGCRYWSPGDDRACKFFKWLDTNTCTRGAATTPIVLAKFGRLEHEVELAIEELKQARAMGEAAKRKAERAKVAHRIFEEKAEKFKIALVISWVMFGVLLMLFIRFGDVRSRQLCLPG</sequence>
<keyword evidence="1" id="KW-0175">Coiled coil</keyword>
<accession>A0AAW2BHG7</accession>
<dbReference type="AlphaFoldDB" id="A0AAW2BHG7"/>
<keyword evidence="4" id="KW-1185">Reference proteome</keyword>
<organism evidence="3 4">
    <name type="scientific">Lithocarpus litseifolius</name>
    <dbReference type="NCBI Taxonomy" id="425828"/>
    <lineage>
        <taxon>Eukaryota</taxon>
        <taxon>Viridiplantae</taxon>
        <taxon>Streptophyta</taxon>
        <taxon>Embryophyta</taxon>
        <taxon>Tracheophyta</taxon>
        <taxon>Spermatophyta</taxon>
        <taxon>Magnoliopsida</taxon>
        <taxon>eudicotyledons</taxon>
        <taxon>Gunneridae</taxon>
        <taxon>Pentapetalae</taxon>
        <taxon>rosids</taxon>
        <taxon>fabids</taxon>
        <taxon>Fagales</taxon>
        <taxon>Fagaceae</taxon>
        <taxon>Lithocarpus</taxon>
    </lineage>
</organism>
<protein>
    <recommendedName>
        <fullName evidence="5">Zinc finger GRF-type domain-containing protein</fullName>
    </recommendedName>
</protein>
<dbReference type="Proteomes" id="UP001459277">
    <property type="component" value="Unassembled WGS sequence"/>
</dbReference>
<keyword evidence="2" id="KW-0472">Membrane</keyword>
<evidence type="ECO:0000313" key="3">
    <source>
        <dbReference type="EMBL" id="KAK9984244.1"/>
    </source>
</evidence>
<comment type="caution">
    <text evidence="3">The sequence shown here is derived from an EMBL/GenBank/DDBJ whole genome shotgun (WGS) entry which is preliminary data.</text>
</comment>
<feature type="transmembrane region" description="Helical" evidence="2">
    <location>
        <begin position="147"/>
        <end position="166"/>
    </location>
</feature>
<evidence type="ECO:0000256" key="1">
    <source>
        <dbReference type="SAM" id="Coils"/>
    </source>
</evidence>
<evidence type="ECO:0000313" key="4">
    <source>
        <dbReference type="Proteomes" id="UP001459277"/>
    </source>
</evidence>
<dbReference type="EMBL" id="JAZDWU010000012">
    <property type="protein sequence ID" value="KAK9984244.1"/>
    <property type="molecule type" value="Genomic_DNA"/>
</dbReference>
<evidence type="ECO:0008006" key="5">
    <source>
        <dbReference type="Google" id="ProtNLM"/>
    </source>
</evidence>
<evidence type="ECO:0000256" key="2">
    <source>
        <dbReference type="SAM" id="Phobius"/>
    </source>
</evidence>
<keyword evidence="2" id="KW-1133">Transmembrane helix</keyword>
<feature type="coiled-coil region" evidence="1">
    <location>
        <begin position="102"/>
        <end position="133"/>
    </location>
</feature>